<reference evidence="1 2" key="1">
    <citation type="journal article" date="2008" name="J. Bacteriol.">
        <title>Genome sequence of Staphylococcus aureus strain Newman and comparative analysis of staphylococcal genomes: polymorphism and evolution of two major pathogenicity islands.</title>
        <authorList>
            <person name="Baba T."/>
            <person name="Bae T."/>
            <person name="Schneewind O."/>
            <person name="Takeuchi F."/>
            <person name="Hiramatsu K."/>
        </authorList>
    </citation>
    <scope>NUCLEOTIDE SEQUENCE [LARGE SCALE GENOMIC DNA]</scope>
    <source>
        <strain evidence="1 2">Newman</strain>
    </source>
</reference>
<accession>A0A0H3K7U4</accession>
<evidence type="ECO:0000313" key="1">
    <source>
        <dbReference type="EMBL" id="BAF67143.1"/>
    </source>
</evidence>
<dbReference type="EMBL" id="AP009351">
    <property type="protein sequence ID" value="BAF67143.1"/>
    <property type="molecule type" value="Genomic_DNA"/>
</dbReference>
<proteinExistence type="predicted"/>
<protein>
    <submittedName>
        <fullName evidence="1">Uncharacterized protein</fullName>
    </submittedName>
</protein>
<name>A0A0H3K7U4_STAAE</name>
<dbReference type="AlphaFoldDB" id="A0A0H3K7U4"/>
<organism evidence="1 2">
    <name type="scientific">Staphylococcus aureus (strain Newman)</name>
    <dbReference type="NCBI Taxonomy" id="426430"/>
    <lineage>
        <taxon>Bacteria</taxon>
        <taxon>Bacillati</taxon>
        <taxon>Bacillota</taxon>
        <taxon>Bacilli</taxon>
        <taxon>Bacillales</taxon>
        <taxon>Staphylococcaceae</taxon>
        <taxon>Staphylococcus</taxon>
    </lineage>
</organism>
<gene>
    <name evidence="1" type="ordered locus">NWMN_0871</name>
</gene>
<evidence type="ECO:0000313" key="2">
    <source>
        <dbReference type="Proteomes" id="UP000006386"/>
    </source>
</evidence>
<dbReference type="KEGG" id="sae:NWMN_0871"/>
<dbReference type="Proteomes" id="UP000006386">
    <property type="component" value="Chromosome"/>
</dbReference>
<dbReference type="HOGENOM" id="CLU_218446_0_0_9"/>
<sequence>MYKNVLNMHFLYINDSYMSIMYQIYNLYNFRTG</sequence>